<accession>A0A9P4GBY7</accession>
<feature type="signal peptide" evidence="1">
    <location>
        <begin position="1"/>
        <end position="19"/>
    </location>
</feature>
<proteinExistence type="predicted"/>
<comment type="caution">
    <text evidence="2">The sequence shown here is derived from an EMBL/GenBank/DDBJ whole genome shotgun (WGS) entry which is preliminary data.</text>
</comment>
<reference evidence="2" key="1">
    <citation type="submission" date="2020-01" db="EMBL/GenBank/DDBJ databases">
        <authorList>
            <consortium name="DOE Joint Genome Institute"/>
            <person name="Haridas S."/>
            <person name="Albert R."/>
            <person name="Binder M."/>
            <person name="Bloem J."/>
            <person name="Labutti K."/>
            <person name="Salamov A."/>
            <person name="Andreopoulos B."/>
            <person name="Baker S.E."/>
            <person name="Barry K."/>
            <person name="Bills G."/>
            <person name="Bluhm B.H."/>
            <person name="Cannon C."/>
            <person name="Castanera R."/>
            <person name="Culley D.E."/>
            <person name="Daum C."/>
            <person name="Ezra D."/>
            <person name="Gonzalez J.B."/>
            <person name="Henrissat B."/>
            <person name="Kuo A."/>
            <person name="Liang C."/>
            <person name="Lipzen A."/>
            <person name="Lutzoni F."/>
            <person name="Magnuson J."/>
            <person name="Mondo S."/>
            <person name="Nolan M."/>
            <person name="Ohm R."/>
            <person name="Pangilinan J."/>
            <person name="Park H.-J."/>
            <person name="Ramirez L."/>
            <person name="Alfaro M."/>
            <person name="Sun H."/>
            <person name="Tritt A."/>
            <person name="Yoshinaga Y."/>
            <person name="Zwiers L.-H."/>
            <person name="Turgeon B.G."/>
            <person name="Goodwin S.B."/>
            <person name="Spatafora J.W."/>
            <person name="Crous P.W."/>
            <person name="Grigoriev I.V."/>
        </authorList>
    </citation>
    <scope>NUCLEOTIDE SEQUENCE</scope>
    <source>
        <strain evidence="2">CBS 394.84</strain>
    </source>
</reference>
<evidence type="ECO:0000256" key="1">
    <source>
        <dbReference type="SAM" id="SignalP"/>
    </source>
</evidence>
<dbReference type="RefSeq" id="XP_040784973.1">
    <property type="nucleotide sequence ID" value="XM_040932162.1"/>
</dbReference>
<dbReference type="AlphaFoldDB" id="A0A9P4GBY7"/>
<dbReference type="EMBL" id="ML976618">
    <property type="protein sequence ID" value="KAF1842410.1"/>
    <property type="molecule type" value="Genomic_DNA"/>
</dbReference>
<name>A0A9P4GBY7_9PLEO</name>
<keyword evidence="3" id="KW-1185">Reference proteome</keyword>
<feature type="chain" id="PRO_5040418415" evidence="1">
    <location>
        <begin position="20"/>
        <end position="267"/>
    </location>
</feature>
<evidence type="ECO:0000313" key="2">
    <source>
        <dbReference type="EMBL" id="KAF1842410.1"/>
    </source>
</evidence>
<sequence>MRTTRRGPWLAACFRLVLPSLKPRGDVHMNDGCFAGKHISPKCQGRRKEEPRGEEGAERISGRCKASWCMMARRLCKWADWGTRAMCLTSHLNGMFPASLGVQWCVQKLMPECTPEVISKLGNDSKHAKMKGEGQRLLSVCATGTPCWNRALVSHKASRGALKSTHDATSPDASGGPVPMGWPRFSMLLDNGHLDGVQQQCQRTLMSGSGETCATLDEVSTANRTTGFQRSGTDLLRGLVTKFWCAVSVNIACFVPAAATGSADGGV</sequence>
<evidence type="ECO:0000313" key="3">
    <source>
        <dbReference type="Proteomes" id="UP000800039"/>
    </source>
</evidence>
<dbReference type="Proteomes" id="UP000800039">
    <property type="component" value="Unassembled WGS sequence"/>
</dbReference>
<gene>
    <name evidence="2" type="ORF">K460DRAFT_359023</name>
</gene>
<protein>
    <submittedName>
        <fullName evidence="2">Uncharacterized protein</fullName>
    </submittedName>
</protein>
<dbReference type="GeneID" id="63849413"/>
<keyword evidence="1" id="KW-0732">Signal</keyword>
<organism evidence="2 3">
    <name type="scientific">Cucurbitaria berberidis CBS 394.84</name>
    <dbReference type="NCBI Taxonomy" id="1168544"/>
    <lineage>
        <taxon>Eukaryota</taxon>
        <taxon>Fungi</taxon>
        <taxon>Dikarya</taxon>
        <taxon>Ascomycota</taxon>
        <taxon>Pezizomycotina</taxon>
        <taxon>Dothideomycetes</taxon>
        <taxon>Pleosporomycetidae</taxon>
        <taxon>Pleosporales</taxon>
        <taxon>Pleosporineae</taxon>
        <taxon>Cucurbitariaceae</taxon>
        <taxon>Cucurbitaria</taxon>
    </lineage>
</organism>